<feature type="active site" description="Charge relay system" evidence="8">
    <location>
        <position position="233"/>
    </location>
</feature>
<feature type="domain" description="Peptidase S8/S53" evidence="10">
    <location>
        <begin position="173"/>
        <end position="465"/>
    </location>
</feature>
<dbReference type="EC" id="3.2.1.1" evidence="3"/>
<dbReference type="InterPro" id="IPR023828">
    <property type="entry name" value="Peptidase_S8_Ser-AS"/>
</dbReference>
<comment type="caution">
    <text evidence="11">The sequence shown here is derived from an EMBL/GenBank/DDBJ whole genome shotgun (WGS) entry which is preliminary data.</text>
</comment>
<sequence length="1449" mass="146586">MTRRAATAAAATAVAALVVSLLVPLPLSASAELSDPSGAGVVVVLAGTADLTAIEGDRDAVVAELKDVAARSQPAVREAVERAGGTVRAALWLTNALVVELPEAGSQGAFEALAELSGVDRVVPNFAVTPLEPAATTATATTAVDAALAVGDATWGVDRIGADRVHDELGIDGSGVRVATIDSGVDIGHPDLAGRMATDDPADPAHPGGWMEFDRFGGILRSTPYDGDEENGHGTHVAGTIHGGDTSGVAIGVAPGALMMHAPFYGGGDGTWAQVVSAMQWAIDPFDQAGEPAGEPADVLSMSLGSRGYLQELIAPVQAVRAAGVFPAVAIGNDCEPGQTASPGNVLEAVGVGATDRTDTVTAFSCGGPVRRSDWADAPADWPDSYVKPDLSAPGADVYSSLPGGGYGVVSGTSMATPHVAGAAALLFAAAPGLTVDEAVAALTDTAYFDERHGAQRPNARFGAGRIDAHRAVLAVTGGTGIAGIVTDAATGAPVAGATVAVGGRVTRADDTGAFHLLAPAGSRTVEVAAGTYRAATLDVTVPAHAVATADVELAPEPAGSVTGRVAFGPTGAGVPGAAVEVLPAAGTTPGTTAETSTDASGEFDLGRLAAGSYRLRAHAPGLPPSAPLMVEVAAGRDTAVELALSEPASVELVSAGPDGEPADGTSSNVSISADGRYVAFDSYAGNLVPGDTNRRADVFVRDTSTGEVERVSLGAGGAEGNSDSVAPAISADGRYVAFESLATTLADGDTPFTMDVFVHDRVTGTTERVSVGPGGATGPGWSSAASISGDGRYVTFSSYAAHLVEGDVNGTGDVFVRDRSTGTTRLISLSATGEQGNGASTDGVISADGQHVAFESAATNLAGEDTNERGDVFVRDLVAGTTELVSVAADGTQGEHSSAEVAISGDGRVVAFTSLASTLVPGDTNRDYDVFVRDRTAGSIELASLGGDASSTRPRVSGDGRHVAFASGSTGLVPGDTNGAHDVFVRDLELDRTDRVSLRADGGQADGTSIYSAINADGQRVAVYSEAPNLVDGDTNRLADVFVVDRSPEAGPAARFAVHDLEVTPGTARPGEPVTVAVQVTNLGAAAGDLDVPLTVAGAEQPVRTAAPGPGETTTLTWTTTPSALGGHDVRAGAGPHEVAGSVRVRPPEVELETGLAGAAVSLVDGDRLARVATTGADGGVSFETTTASGSYTVVVHRPGTTADPTGYLLTQPVTVDDDTEVEMSAEQGTAVLDLRLDQAATGHQALTYLRPETTGPHGFAFAPGPVVVTRGGYDLRHVHQVAGFERSWLGVSDVVAGVDVDADATHRFGGPGAASLTAAMDTGTQFTTGWSVTDAHGIPFSVMTLGELDPARPASPAVPRHAVLEDLPATVRVGPPAEVVLRMYDASGRQVHGGGLAWDQRRLTRDLNTITGTVDRRYRLELEIEAGPYPPAEITATAHLRTNRRTS</sequence>
<keyword evidence="12" id="KW-1185">Reference proteome</keyword>
<evidence type="ECO:0000256" key="1">
    <source>
        <dbReference type="ARBA" id="ARBA00000548"/>
    </source>
</evidence>
<dbReference type="PRINTS" id="PR00723">
    <property type="entry name" value="SUBTILISIN"/>
</dbReference>
<comment type="similarity">
    <text evidence="2 8">Belongs to the peptidase S8 family.</text>
</comment>
<dbReference type="GO" id="GO:0004556">
    <property type="term" value="F:alpha-amylase activity"/>
    <property type="evidence" value="ECO:0007669"/>
    <property type="project" value="UniProtKB-EC"/>
</dbReference>
<dbReference type="Gene3D" id="2.120.10.30">
    <property type="entry name" value="TolB, C-terminal domain"/>
    <property type="match status" value="1"/>
</dbReference>
<dbReference type="Gene3D" id="2.60.40.10">
    <property type="entry name" value="Immunoglobulins"/>
    <property type="match status" value="2"/>
</dbReference>
<dbReference type="GO" id="GO:0004252">
    <property type="term" value="F:serine-type endopeptidase activity"/>
    <property type="evidence" value="ECO:0007669"/>
    <property type="project" value="UniProtKB-UniRule"/>
</dbReference>
<dbReference type="PANTHER" id="PTHR43806">
    <property type="entry name" value="PEPTIDASE S8"/>
    <property type="match status" value="1"/>
</dbReference>
<evidence type="ECO:0000256" key="4">
    <source>
        <dbReference type="ARBA" id="ARBA00022670"/>
    </source>
</evidence>
<dbReference type="GO" id="GO:0006508">
    <property type="term" value="P:proteolysis"/>
    <property type="evidence" value="ECO:0007669"/>
    <property type="project" value="UniProtKB-KW"/>
</dbReference>
<dbReference type="InterPro" id="IPR036852">
    <property type="entry name" value="Peptidase_S8/S53_dom_sf"/>
</dbReference>
<evidence type="ECO:0000313" key="11">
    <source>
        <dbReference type="EMBL" id="TDE01490.1"/>
    </source>
</evidence>
<dbReference type="GO" id="GO:0005975">
    <property type="term" value="P:carbohydrate metabolic process"/>
    <property type="evidence" value="ECO:0007669"/>
    <property type="project" value="UniProtKB-ARBA"/>
</dbReference>
<dbReference type="SUPFAM" id="SSF82171">
    <property type="entry name" value="DPP6 N-terminal domain-like"/>
    <property type="match status" value="1"/>
</dbReference>
<dbReference type="SUPFAM" id="SSF49478">
    <property type="entry name" value="Cna protein B-type domain"/>
    <property type="match status" value="1"/>
</dbReference>
<dbReference type="OrthoDB" id="5240813at2"/>
<dbReference type="SUPFAM" id="SSF49464">
    <property type="entry name" value="Carboxypeptidase regulatory domain-like"/>
    <property type="match status" value="1"/>
</dbReference>
<dbReference type="Gene3D" id="3.40.50.200">
    <property type="entry name" value="Peptidase S8/S53 domain"/>
    <property type="match status" value="1"/>
</dbReference>
<evidence type="ECO:0000256" key="8">
    <source>
        <dbReference type="PROSITE-ProRule" id="PRU01240"/>
    </source>
</evidence>
<keyword evidence="5 8" id="KW-0378">Hydrolase</keyword>
<dbReference type="InterPro" id="IPR015500">
    <property type="entry name" value="Peptidase_S8_subtilisin-rel"/>
</dbReference>
<feature type="chain" id="PRO_5020285755" description="alpha-amylase" evidence="9">
    <location>
        <begin position="32"/>
        <end position="1449"/>
    </location>
</feature>
<dbReference type="SUPFAM" id="SSF52743">
    <property type="entry name" value="Subtilisin-like"/>
    <property type="match status" value="1"/>
</dbReference>
<dbReference type="InterPro" id="IPR013783">
    <property type="entry name" value="Ig-like_fold"/>
</dbReference>
<dbReference type="InterPro" id="IPR008969">
    <property type="entry name" value="CarboxyPept-like_regulatory"/>
</dbReference>
<dbReference type="PROSITE" id="PS00138">
    <property type="entry name" value="SUBTILASE_SER"/>
    <property type="match status" value="1"/>
</dbReference>
<dbReference type="InterPro" id="IPR011042">
    <property type="entry name" value="6-blade_b-propeller_TolB-like"/>
</dbReference>
<feature type="signal peptide" evidence="9">
    <location>
        <begin position="1"/>
        <end position="31"/>
    </location>
</feature>
<evidence type="ECO:0000256" key="2">
    <source>
        <dbReference type="ARBA" id="ARBA00011073"/>
    </source>
</evidence>
<gene>
    <name evidence="11" type="ORF">E1269_23205</name>
</gene>
<evidence type="ECO:0000256" key="9">
    <source>
        <dbReference type="SAM" id="SignalP"/>
    </source>
</evidence>
<dbReference type="RefSeq" id="WP_131899020.1">
    <property type="nucleotide sequence ID" value="NZ_SMKZ01000041.1"/>
</dbReference>
<keyword evidence="4 8" id="KW-0645">Protease</keyword>
<dbReference type="SUPFAM" id="SSF49452">
    <property type="entry name" value="Starch-binding domain-like"/>
    <property type="match status" value="1"/>
</dbReference>
<dbReference type="InterPro" id="IPR011659">
    <property type="entry name" value="WD40"/>
</dbReference>
<protein>
    <recommendedName>
        <fullName evidence="3">alpha-amylase</fullName>
        <ecNumber evidence="3">3.2.1.1</ecNumber>
    </recommendedName>
    <alternativeName>
        <fullName evidence="7">1,4-alpha-D-glucan glucanohydrolase</fullName>
    </alternativeName>
</protein>
<dbReference type="InterPro" id="IPR050131">
    <property type="entry name" value="Peptidase_S8_subtilisin-like"/>
</dbReference>
<keyword evidence="6 8" id="KW-0720">Serine protease</keyword>
<dbReference type="Pfam" id="PF00082">
    <property type="entry name" value="Peptidase_S8"/>
    <property type="match status" value="1"/>
</dbReference>
<keyword evidence="9" id="KW-0732">Signal</keyword>
<evidence type="ECO:0000256" key="3">
    <source>
        <dbReference type="ARBA" id="ARBA00012595"/>
    </source>
</evidence>
<dbReference type="Pfam" id="PF13620">
    <property type="entry name" value="CarboxypepD_reg"/>
    <property type="match status" value="2"/>
</dbReference>
<evidence type="ECO:0000256" key="6">
    <source>
        <dbReference type="ARBA" id="ARBA00022825"/>
    </source>
</evidence>
<dbReference type="EMBL" id="SMKZ01000041">
    <property type="protein sequence ID" value="TDE01490.1"/>
    <property type="molecule type" value="Genomic_DNA"/>
</dbReference>
<organism evidence="11 12">
    <name type="scientific">Jiangella asiatica</name>
    <dbReference type="NCBI Taxonomy" id="2530372"/>
    <lineage>
        <taxon>Bacteria</taxon>
        <taxon>Bacillati</taxon>
        <taxon>Actinomycetota</taxon>
        <taxon>Actinomycetes</taxon>
        <taxon>Jiangellales</taxon>
        <taxon>Jiangellaceae</taxon>
        <taxon>Jiangella</taxon>
    </lineage>
</organism>
<reference evidence="11 12" key="1">
    <citation type="submission" date="2019-03" db="EMBL/GenBank/DDBJ databases">
        <title>Draft genome sequences of novel Actinobacteria.</title>
        <authorList>
            <person name="Sahin N."/>
            <person name="Ay H."/>
            <person name="Saygin H."/>
        </authorList>
    </citation>
    <scope>NUCLEOTIDE SEQUENCE [LARGE SCALE GENOMIC DNA]</scope>
    <source>
        <strain evidence="11 12">5K138</strain>
    </source>
</reference>
<name>A0A4R5CQ99_9ACTN</name>
<proteinExistence type="inferred from homology"/>
<evidence type="ECO:0000313" key="12">
    <source>
        <dbReference type="Proteomes" id="UP000294739"/>
    </source>
</evidence>
<dbReference type="InterPro" id="IPR000209">
    <property type="entry name" value="Peptidase_S8/S53_dom"/>
</dbReference>
<feature type="active site" description="Charge relay system" evidence="8">
    <location>
        <position position="414"/>
    </location>
</feature>
<evidence type="ECO:0000259" key="10">
    <source>
        <dbReference type="Pfam" id="PF00082"/>
    </source>
</evidence>
<dbReference type="Proteomes" id="UP000294739">
    <property type="component" value="Unassembled WGS sequence"/>
</dbReference>
<feature type="active site" description="Charge relay system" evidence="8">
    <location>
        <position position="182"/>
    </location>
</feature>
<accession>A0A4R5CQ99</accession>
<dbReference type="PROSITE" id="PS51892">
    <property type="entry name" value="SUBTILASE"/>
    <property type="match status" value="1"/>
</dbReference>
<dbReference type="GO" id="GO:0030246">
    <property type="term" value="F:carbohydrate binding"/>
    <property type="evidence" value="ECO:0007669"/>
    <property type="project" value="InterPro"/>
</dbReference>
<comment type="catalytic activity">
    <reaction evidence="1">
        <text>Endohydrolysis of (1-&gt;4)-alpha-D-glucosidic linkages in polysaccharides containing three or more (1-&gt;4)-alpha-linked D-glucose units.</text>
        <dbReference type="EC" id="3.2.1.1"/>
    </reaction>
</comment>
<dbReference type="Pfam" id="PF07676">
    <property type="entry name" value="PD40"/>
    <property type="match status" value="1"/>
</dbReference>
<dbReference type="InParanoid" id="A0A4R5CQ99"/>
<evidence type="ECO:0000256" key="7">
    <source>
        <dbReference type="ARBA" id="ARBA00030238"/>
    </source>
</evidence>
<dbReference type="Gene3D" id="2.60.40.1120">
    <property type="entry name" value="Carboxypeptidase-like, regulatory domain"/>
    <property type="match status" value="2"/>
</dbReference>
<evidence type="ECO:0000256" key="5">
    <source>
        <dbReference type="ARBA" id="ARBA00022801"/>
    </source>
</evidence>
<dbReference type="InterPro" id="IPR013784">
    <property type="entry name" value="Carb-bd-like_fold"/>
</dbReference>
<dbReference type="PANTHER" id="PTHR43806:SF11">
    <property type="entry name" value="CEREVISIN-RELATED"/>
    <property type="match status" value="1"/>
</dbReference>